<name>A0A919AQF8_9PROT</name>
<reference evidence="3" key="1">
    <citation type="journal article" date="2014" name="Int. J. Syst. Evol. Microbiol.">
        <title>Complete genome sequence of Corynebacterium casei LMG S-19264T (=DSM 44701T), isolated from a smear-ripened cheese.</title>
        <authorList>
            <consortium name="US DOE Joint Genome Institute (JGI-PGF)"/>
            <person name="Walter F."/>
            <person name="Albersmeier A."/>
            <person name="Kalinowski J."/>
            <person name="Ruckert C."/>
        </authorList>
    </citation>
    <scope>NUCLEOTIDE SEQUENCE</scope>
    <source>
        <strain evidence="3">KCTC 42590</strain>
    </source>
</reference>
<dbReference type="RefSeq" id="WP_191251035.1">
    <property type="nucleotide sequence ID" value="NZ_BNCI01000001.1"/>
</dbReference>
<evidence type="ECO:0000256" key="2">
    <source>
        <dbReference type="SAM" id="Phobius"/>
    </source>
</evidence>
<keyword evidence="4" id="KW-1185">Reference proteome</keyword>
<keyword evidence="2" id="KW-1133">Transmembrane helix</keyword>
<dbReference type="EMBL" id="BNCI01000001">
    <property type="protein sequence ID" value="GHF19726.1"/>
    <property type="molecule type" value="Genomic_DNA"/>
</dbReference>
<comment type="caution">
    <text evidence="3">The sequence shown here is derived from an EMBL/GenBank/DDBJ whole genome shotgun (WGS) entry which is preliminary data.</text>
</comment>
<sequence>MATTTPKKAEPTKKAQKQAGSLPESILDLKLNSISAEDPWRWLAKGWTDIWKHPAHSLGYGAIFSGLAVLIFFGLMQLEMTGMIVVLASGFMLLGPLFAVGLYELSRRVERGEKVTTRSMMFVRTHSPLQLAYMGVVFMIFYIAWARIASLLYAIFFGMEAFPPLEEFLPNLLFSAQGAWMLAIGTLIGGAIALVVFAVSVIGIPLLYHRNTDFVSACLLSLRAFVDNLYPMLIWAWLIVLFSAFGLMTLFAGMVIIFPLVGHASWHAYRAIVPQPEPLPLETDTK</sequence>
<protein>
    <recommendedName>
        <fullName evidence="5">DUF2189 domain-containing protein</fullName>
    </recommendedName>
</protein>
<feature type="transmembrane region" description="Helical" evidence="2">
    <location>
        <begin position="179"/>
        <end position="208"/>
    </location>
</feature>
<keyword evidence="2" id="KW-0812">Transmembrane</keyword>
<dbReference type="InterPro" id="IPR018692">
    <property type="entry name" value="DUF2189"/>
</dbReference>
<reference evidence="3" key="2">
    <citation type="submission" date="2020-09" db="EMBL/GenBank/DDBJ databases">
        <authorList>
            <person name="Sun Q."/>
            <person name="Kim S."/>
        </authorList>
    </citation>
    <scope>NUCLEOTIDE SEQUENCE</scope>
    <source>
        <strain evidence="3">KCTC 42590</strain>
    </source>
</reference>
<evidence type="ECO:0000313" key="3">
    <source>
        <dbReference type="EMBL" id="GHF19726.1"/>
    </source>
</evidence>
<evidence type="ECO:0000256" key="1">
    <source>
        <dbReference type="SAM" id="MobiDB-lite"/>
    </source>
</evidence>
<keyword evidence="2" id="KW-0472">Membrane</keyword>
<accession>A0A919AQF8</accession>
<feature type="transmembrane region" description="Helical" evidence="2">
    <location>
        <begin position="58"/>
        <end position="76"/>
    </location>
</feature>
<dbReference type="Pfam" id="PF09955">
    <property type="entry name" value="DUF2189"/>
    <property type="match status" value="1"/>
</dbReference>
<dbReference type="AlphaFoldDB" id="A0A919AQF8"/>
<gene>
    <name evidence="3" type="ORF">GCM10017044_13110</name>
</gene>
<feature type="transmembrane region" description="Helical" evidence="2">
    <location>
        <begin position="82"/>
        <end position="103"/>
    </location>
</feature>
<evidence type="ECO:0000313" key="4">
    <source>
        <dbReference type="Proteomes" id="UP000630923"/>
    </source>
</evidence>
<evidence type="ECO:0008006" key="5">
    <source>
        <dbReference type="Google" id="ProtNLM"/>
    </source>
</evidence>
<proteinExistence type="predicted"/>
<dbReference type="Proteomes" id="UP000630923">
    <property type="component" value="Unassembled WGS sequence"/>
</dbReference>
<feature type="transmembrane region" description="Helical" evidence="2">
    <location>
        <begin position="229"/>
        <end position="258"/>
    </location>
</feature>
<organism evidence="3 4">
    <name type="scientific">Kordiimonas sediminis</name>
    <dbReference type="NCBI Taxonomy" id="1735581"/>
    <lineage>
        <taxon>Bacteria</taxon>
        <taxon>Pseudomonadati</taxon>
        <taxon>Pseudomonadota</taxon>
        <taxon>Alphaproteobacteria</taxon>
        <taxon>Kordiimonadales</taxon>
        <taxon>Kordiimonadaceae</taxon>
        <taxon>Kordiimonas</taxon>
    </lineage>
</organism>
<feature type="transmembrane region" description="Helical" evidence="2">
    <location>
        <begin position="131"/>
        <end position="159"/>
    </location>
</feature>
<feature type="region of interest" description="Disordered" evidence="1">
    <location>
        <begin position="1"/>
        <end position="21"/>
    </location>
</feature>